<evidence type="ECO:0000313" key="1">
    <source>
        <dbReference type="EMBL" id="QDE31401.1"/>
    </source>
</evidence>
<keyword evidence="2" id="KW-1185">Reference proteome</keyword>
<evidence type="ECO:0000313" key="2">
    <source>
        <dbReference type="Proteomes" id="UP000319809"/>
    </source>
</evidence>
<dbReference type="KEGG" id="spol:FH971_10720"/>
<reference evidence="1 2" key="1">
    <citation type="submission" date="2019-06" db="EMBL/GenBank/DDBJ databases">
        <title>The genome of Shewanella sp. SM1901.</title>
        <authorList>
            <person name="Cha Q."/>
        </authorList>
    </citation>
    <scope>NUCLEOTIDE SEQUENCE [LARGE SCALE GENOMIC DNA]</scope>
    <source>
        <strain evidence="1 2">SM1901</strain>
    </source>
</reference>
<protein>
    <submittedName>
        <fullName evidence="1">Uncharacterized protein</fullName>
    </submittedName>
</protein>
<organism evidence="1 2">
    <name type="scientific">Shewanella polaris</name>
    <dbReference type="NCBI Taxonomy" id="2588449"/>
    <lineage>
        <taxon>Bacteria</taxon>
        <taxon>Pseudomonadati</taxon>
        <taxon>Pseudomonadota</taxon>
        <taxon>Gammaproteobacteria</taxon>
        <taxon>Alteromonadales</taxon>
        <taxon>Shewanellaceae</taxon>
        <taxon>Shewanella</taxon>
    </lineage>
</organism>
<dbReference type="Proteomes" id="UP000319809">
    <property type="component" value="Chromosome"/>
</dbReference>
<gene>
    <name evidence="1" type="ORF">FH971_10720</name>
</gene>
<dbReference type="AlphaFoldDB" id="A0A4Y5YF44"/>
<dbReference type="EMBL" id="CP041036">
    <property type="protein sequence ID" value="QDE31401.1"/>
    <property type="molecule type" value="Genomic_DNA"/>
</dbReference>
<name>A0A4Y5YF44_9GAMM</name>
<sequence length="290" mass="33206">MKRKEQLKELAASSGTRSKCPYCDFELDTIPKRKANCKSCKKSIYPRKDPLSGEQRLYREGDLFLLEELKALADGCWNDWYEGNKGVLNARKDLAKEWEVDEVNVSIADARWRESQTDLVAATEMQDWDKVYSAYESMLRQVKRDKSQDKTPLAELVAGFVVTGYGRNCVIDGYTMKHTICRPQFMLINQLTTDPDNVYDLIKDTHTAKSYCHLLDVSLDTIIKRYKAELNEEAELLREIEHDRNTEVLVELGLNPIQNTTPPEPKKTKSSKFWMLIAVLATLGVLALST</sequence>
<accession>A0A4Y5YF44</accession>
<dbReference type="RefSeq" id="WP_140234287.1">
    <property type="nucleotide sequence ID" value="NZ_CP041036.1"/>
</dbReference>
<proteinExistence type="predicted"/>